<feature type="region of interest" description="Disordered" evidence="1">
    <location>
        <begin position="319"/>
        <end position="339"/>
    </location>
</feature>
<evidence type="ECO:0000313" key="2">
    <source>
        <dbReference type="EMBL" id="KAK3103546.1"/>
    </source>
</evidence>
<keyword evidence="3" id="KW-1185">Reference proteome</keyword>
<dbReference type="SUPFAM" id="SSF51197">
    <property type="entry name" value="Clavaminate synthase-like"/>
    <property type="match status" value="1"/>
</dbReference>
<name>A0AA89C2H5_PINIB</name>
<accession>A0AA89C2H5</accession>
<dbReference type="InterPro" id="IPR008775">
    <property type="entry name" value="Phytyl_CoA_dOase-like"/>
</dbReference>
<sequence>ILDELERNSFVVIPDVISNTECNKFIKEYREWYGNFKGKRREFLRQRQSVVQNFWVGHLEASWKIRLKVKPIFEKIWETTQLLTSVDGVAISAPPEEETEGFNMKNPEFRSETDSWLHLDQGKSRVGRHAIQGAVYLETSSSDDYCFRVMKGSENYHREFLNKMRPNIEPNTTFIKLKPHEISWFEERGCETTFVEVPKGGMILWDSRTVHDNLPPRRGRSSGNRWRHVCFVTMTPAKWAGPEDLEVKKRMYNERLMSSHWASQGIKILASACWVPGHLTVDQKHTRRTALRANLNLEFVSEILSLFFKETKHHHFTPEAKLQSKQWKHPGSPRPKKAKTVLQWEGYGPGFLGCRRYSADILSPKGQTLNGT</sequence>
<evidence type="ECO:0008006" key="4">
    <source>
        <dbReference type="Google" id="ProtNLM"/>
    </source>
</evidence>
<dbReference type="PANTHER" id="PTHR31630">
    <property type="entry name" value="PHYTANOYL-COA DIOXYGENASE-RELATED-RELATED"/>
    <property type="match status" value="1"/>
</dbReference>
<dbReference type="AlphaFoldDB" id="A0AA89C2H5"/>
<comment type="caution">
    <text evidence="2">The sequence shown here is derived from an EMBL/GenBank/DDBJ whole genome shotgun (WGS) entry which is preliminary data.</text>
</comment>
<dbReference type="PANTHER" id="PTHR31630:SF6">
    <property type="entry name" value="PHYTANOYL-COA DIOXYGENASE-RELATED"/>
    <property type="match status" value="1"/>
</dbReference>
<dbReference type="EMBL" id="VSWD01000005">
    <property type="protein sequence ID" value="KAK3103546.1"/>
    <property type="molecule type" value="Genomic_DNA"/>
</dbReference>
<proteinExistence type="predicted"/>
<evidence type="ECO:0000256" key="1">
    <source>
        <dbReference type="SAM" id="MobiDB-lite"/>
    </source>
</evidence>
<protein>
    <recommendedName>
        <fullName evidence="4">Phytanoyl-CoA dioxygenase</fullName>
    </recommendedName>
</protein>
<reference evidence="2" key="1">
    <citation type="submission" date="2019-08" db="EMBL/GenBank/DDBJ databases">
        <title>The improved chromosome-level genome for the pearl oyster Pinctada fucata martensii using PacBio sequencing and Hi-C.</title>
        <authorList>
            <person name="Zheng Z."/>
        </authorList>
    </citation>
    <scope>NUCLEOTIDE SEQUENCE</scope>
    <source>
        <strain evidence="2">ZZ-2019</strain>
        <tissue evidence="2">Adductor muscle</tissue>
    </source>
</reference>
<gene>
    <name evidence="2" type="ORF">FSP39_020054</name>
</gene>
<feature type="non-terminal residue" evidence="2">
    <location>
        <position position="1"/>
    </location>
</feature>
<organism evidence="2 3">
    <name type="scientific">Pinctada imbricata</name>
    <name type="common">Atlantic pearl-oyster</name>
    <name type="synonym">Pinctada martensii</name>
    <dbReference type="NCBI Taxonomy" id="66713"/>
    <lineage>
        <taxon>Eukaryota</taxon>
        <taxon>Metazoa</taxon>
        <taxon>Spiralia</taxon>
        <taxon>Lophotrochozoa</taxon>
        <taxon>Mollusca</taxon>
        <taxon>Bivalvia</taxon>
        <taxon>Autobranchia</taxon>
        <taxon>Pteriomorphia</taxon>
        <taxon>Pterioida</taxon>
        <taxon>Pterioidea</taxon>
        <taxon>Pteriidae</taxon>
        <taxon>Pinctada</taxon>
    </lineage>
</organism>
<dbReference type="Pfam" id="PF05721">
    <property type="entry name" value="PhyH"/>
    <property type="match status" value="1"/>
</dbReference>
<evidence type="ECO:0000313" key="3">
    <source>
        <dbReference type="Proteomes" id="UP001186944"/>
    </source>
</evidence>
<dbReference type="Proteomes" id="UP001186944">
    <property type="component" value="Unassembled WGS sequence"/>
</dbReference>
<dbReference type="Gene3D" id="2.60.120.620">
    <property type="entry name" value="q2cbj1_9rhob like domain"/>
    <property type="match status" value="1"/>
</dbReference>